<feature type="compositionally biased region" description="Basic and acidic residues" evidence="1">
    <location>
        <begin position="39"/>
        <end position="53"/>
    </location>
</feature>
<reference evidence="4" key="2">
    <citation type="submission" date="2012-11" db="EMBL/GenBank/DDBJ databases">
        <authorList>
            <person name="Kuo A."/>
            <person name="Curtis B.A."/>
            <person name="Tanifuji G."/>
            <person name="Burki F."/>
            <person name="Gruber A."/>
            <person name="Irimia M."/>
            <person name="Maruyama S."/>
            <person name="Arias M.C."/>
            <person name="Ball S.G."/>
            <person name="Gile G.H."/>
            <person name="Hirakawa Y."/>
            <person name="Hopkins J.F."/>
            <person name="Rensing S.A."/>
            <person name="Schmutz J."/>
            <person name="Symeonidi A."/>
            <person name="Elias M."/>
            <person name="Eveleigh R.J."/>
            <person name="Herman E.K."/>
            <person name="Klute M.J."/>
            <person name="Nakayama T."/>
            <person name="Obornik M."/>
            <person name="Reyes-Prieto A."/>
            <person name="Armbrust E.V."/>
            <person name="Aves S.J."/>
            <person name="Beiko R.G."/>
            <person name="Coutinho P."/>
            <person name="Dacks J.B."/>
            <person name="Durnford D.G."/>
            <person name="Fast N.M."/>
            <person name="Green B.R."/>
            <person name="Grisdale C."/>
            <person name="Hempe F."/>
            <person name="Henrissat B."/>
            <person name="Hoppner M.P."/>
            <person name="Ishida K.-I."/>
            <person name="Kim E."/>
            <person name="Koreny L."/>
            <person name="Kroth P.G."/>
            <person name="Liu Y."/>
            <person name="Malik S.-B."/>
            <person name="Maier U.G."/>
            <person name="McRose D."/>
            <person name="Mock T."/>
            <person name="Neilson J.A."/>
            <person name="Onodera N.T."/>
            <person name="Poole A.M."/>
            <person name="Pritham E.J."/>
            <person name="Richards T.A."/>
            <person name="Rocap G."/>
            <person name="Roy S.W."/>
            <person name="Sarai C."/>
            <person name="Schaack S."/>
            <person name="Shirato S."/>
            <person name="Slamovits C.H."/>
            <person name="Spencer D.F."/>
            <person name="Suzuki S."/>
            <person name="Worden A.Z."/>
            <person name="Zauner S."/>
            <person name="Barry K."/>
            <person name="Bell C."/>
            <person name="Bharti A.K."/>
            <person name="Crow J.A."/>
            <person name="Grimwood J."/>
            <person name="Kramer R."/>
            <person name="Lindquist E."/>
            <person name="Lucas S."/>
            <person name="Salamov A."/>
            <person name="McFadden G.I."/>
            <person name="Lane C.E."/>
            <person name="Keeling P.J."/>
            <person name="Gray M.W."/>
            <person name="Grigoriev I.V."/>
            <person name="Archibald J.M."/>
        </authorList>
    </citation>
    <scope>NUCLEOTIDE SEQUENCE</scope>
    <source>
        <strain evidence="4">CCMP2712</strain>
    </source>
</reference>
<evidence type="ECO:0000313" key="3">
    <source>
        <dbReference type="EnsemblProtists" id="EKX33639"/>
    </source>
</evidence>
<evidence type="ECO:0000313" key="4">
    <source>
        <dbReference type="Proteomes" id="UP000011087"/>
    </source>
</evidence>
<protein>
    <submittedName>
        <fullName evidence="2 3">Uncharacterized protein</fullName>
    </submittedName>
</protein>
<proteinExistence type="predicted"/>
<dbReference type="HOGENOM" id="CLU_1172580_0_0_1"/>
<accession>L1ICI2</accession>
<name>L1ICI2_GUITC</name>
<organism evidence="2">
    <name type="scientific">Guillardia theta (strain CCMP2712)</name>
    <name type="common">Cryptophyte</name>
    <dbReference type="NCBI Taxonomy" id="905079"/>
    <lineage>
        <taxon>Eukaryota</taxon>
        <taxon>Cryptophyceae</taxon>
        <taxon>Pyrenomonadales</taxon>
        <taxon>Geminigeraceae</taxon>
        <taxon>Guillardia</taxon>
    </lineage>
</organism>
<dbReference type="PaxDb" id="55529-EKX33639"/>
<dbReference type="AlphaFoldDB" id="L1ICI2"/>
<feature type="region of interest" description="Disordered" evidence="1">
    <location>
        <begin position="27"/>
        <end position="53"/>
    </location>
</feature>
<dbReference type="Proteomes" id="UP000011087">
    <property type="component" value="Unassembled WGS sequence"/>
</dbReference>
<evidence type="ECO:0000256" key="1">
    <source>
        <dbReference type="SAM" id="MobiDB-lite"/>
    </source>
</evidence>
<dbReference type="RefSeq" id="XP_005820619.1">
    <property type="nucleotide sequence ID" value="XM_005820562.1"/>
</dbReference>
<dbReference type="EMBL" id="JH993134">
    <property type="protein sequence ID" value="EKX33639.1"/>
    <property type="molecule type" value="Genomic_DNA"/>
</dbReference>
<keyword evidence="4" id="KW-1185">Reference proteome</keyword>
<reference evidence="3" key="3">
    <citation type="submission" date="2015-06" db="UniProtKB">
        <authorList>
            <consortium name="EnsemblProtists"/>
        </authorList>
    </citation>
    <scope>IDENTIFICATION</scope>
</reference>
<dbReference type="GeneID" id="17290382"/>
<gene>
    <name evidence="2" type="ORF">GUITHDRAFT_120166</name>
</gene>
<reference evidence="2 4" key="1">
    <citation type="journal article" date="2012" name="Nature">
        <title>Algal genomes reveal evolutionary mosaicism and the fate of nucleomorphs.</title>
        <authorList>
            <consortium name="DOE Joint Genome Institute"/>
            <person name="Curtis B.A."/>
            <person name="Tanifuji G."/>
            <person name="Burki F."/>
            <person name="Gruber A."/>
            <person name="Irimia M."/>
            <person name="Maruyama S."/>
            <person name="Arias M.C."/>
            <person name="Ball S.G."/>
            <person name="Gile G.H."/>
            <person name="Hirakawa Y."/>
            <person name="Hopkins J.F."/>
            <person name="Kuo A."/>
            <person name="Rensing S.A."/>
            <person name="Schmutz J."/>
            <person name="Symeonidi A."/>
            <person name="Elias M."/>
            <person name="Eveleigh R.J."/>
            <person name="Herman E.K."/>
            <person name="Klute M.J."/>
            <person name="Nakayama T."/>
            <person name="Obornik M."/>
            <person name="Reyes-Prieto A."/>
            <person name="Armbrust E.V."/>
            <person name="Aves S.J."/>
            <person name="Beiko R.G."/>
            <person name="Coutinho P."/>
            <person name="Dacks J.B."/>
            <person name="Durnford D.G."/>
            <person name="Fast N.M."/>
            <person name="Green B.R."/>
            <person name="Grisdale C.J."/>
            <person name="Hempel F."/>
            <person name="Henrissat B."/>
            <person name="Hoppner M.P."/>
            <person name="Ishida K."/>
            <person name="Kim E."/>
            <person name="Koreny L."/>
            <person name="Kroth P.G."/>
            <person name="Liu Y."/>
            <person name="Malik S.B."/>
            <person name="Maier U.G."/>
            <person name="McRose D."/>
            <person name="Mock T."/>
            <person name="Neilson J.A."/>
            <person name="Onodera N.T."/>
            <person name="Poole A.M."/>
            <person name="Pritham E.J."/>
            <person name="Richards T.A."/>
            <person name="Rocap G."/>
            <person name="Roy S.W."/>
            <person name="Sarai C."/>
            <person name="Schaack S."/>
            <person name="Shirato S."/>
            <person name="Slamovits C.H."/>
            <person name="Spencer D.F."/>
            <person name="Suzuki S."/>
            <person name="Worden A.Z."/>
            <person name="Zauner S."/>
            <person name="Barry K."/>
            <person name="Bell C."/>
            <person name="Bharti A.K."/>
            <person name="Crow J.A."/>
            <person name="Grimwood J."/>
            <person name="Kramer R."/>
            <person name="Lindquist E."/>
            <person name="Lucas S."/>
            <person name="Salamov A."/>
            <person name="McFadden G.I."/>
            <person name="Lane C.E."/>
            <person name="Keeling P.J."/>
            <person name="Gray M.W."/>
            <person name="Grigoriev I.V."/>
            <person name="Archibald J.M."/>
        </authorList>
    </citation>
    <scope>NUCLEOTIDE SEQUENCE</scope>
    <source>
        <strain evidence="2 4">CCMP2712</strain>
    </source>
</reference>
<sequence length="262" mass="30364">MQTDRVLHTTPRKDLYTSEAKHLVDMAPSFSISEEDGEETTKPPPETRNDSPLRKSPIQCIFVFRRPVMLSDRIIKLMTGPFAHVDLYVHREEKPNDSPSLTTFMGEHFSMSVNMRKSYNSRDYEGLHLRLDPVESAKLFDYAIDLVERRVPYNFADLLYQPMKAVLPDSGFFEDVPNESSLQVKKVFCSQAFVLALRNSLHNDDLAGALIDESPIQRKKLLWRLISENSRLCTPSDLYHILRPHCRRVDMDRLRHGHLSYT</sequence>
<evidence type="ECO:0000313" key="2">
    <source>
        <dbReference type="EMBL" id="EKX33639.1"/>
    </source>
</evidence>
<dbReference type="KEGG" id="gtt:GUITHDRAFT_120166"/>
<dbReference type="EnsemblProtists" id="EKX33639">
    <property type="protein sequence ID" value="EKX33639"/>
    <property type="gene ID" value="GUITHDRAFT_120166"/>
</dbReference>